<accession>A0A7W9YJ09</accession>
<sequence>MTETALAFGFGVLAALFPFLNVEIYLLGAAALMGDGALFAMAVAAGLGQTLGKIAYYYLGRGALDIPWLKRRAQNPGRWSARIARLRAKAEGRPWWTAGLLAVSSFSSIPPFMFVVVLVGALRFPLWAFVSVAMASRTARFLLVVYAPGTVMGVLA</sequence>
<dbReference type="InterPro" id="IPR032816">
    <property type="entry name" value="VTT_dom"/>
</dbReference>
<comment type="caution">
    <text evidence="3">The sequence shown here is derived from an EMBL/GenBank/DDBJ whole genome shotgun (WGS) entry which is preliminary data.</text>
</comment>
<keyword evidence="4" id="KW-1185">Reference proteome</keyword>
<keyword evidence="1" id="KW-1133">Transmembrane helix</keyword>
<dbReference type="EMBL" id="JACHDS010000001">
    <property type="protein sequence ID" value="MBB6173035.1"/>
    <property type="molecule type" value="Genomic_DNA"/>
</dbReference>
<evidence type="ECO:0000259" key="2">
    <source>
        <dbReference type="Pfam" id="PF09335"/>
    </source>
</evidence>
<proteinExistence type="predicted"/>
<feature type="transmembrane region" description="Helical" evidence="1">
    <location>
        <begin position="126"/>
        <end position="147"/>
    </location>
</feature>
<organism evidence="3 4">
    <name type="scientific">Nocardiopsis mwathae</name>
    <dbReference type="NCBI Taxonomy" id="1472723"/>
    <lineage>
        <taxon>Bacteria</taxon>
        <taxon>Bacillati</taxon>
        <taxon>Actinomycetota</taxon>
        <taxon>Actinomycetes</taxon>
        <taxon>Streptosporangiales</taxon>
        <taxon>Nocardiopsidaceae</taxon>
        <taxon>Nocardiopsis</taxon>
    </lineage>
</organism>
<evidence type="ECO:0000313" key="3">
    <source>
        <dbReference type="EMBL" id="MBB6173035.1"/>
    </source>
</evidence>
<dbReference type="Pfam" id="PF09335">
    <property type="entry name" value="VTT_dom"/>
    <property type="match status" value="1"/>
</dbReference>
<keyword evidence="1" id="KW-0812">Transmembrane</keyword>
<gene>
    <name evidence="3" type="ORF">HNR23_003095</name>
</gene>
<feature type="transmembrane region" description="Helical" evidence="1">
    <location>
        <begin position="38"/>
        <end position="59"/>
    </location>
</feature>
<reference evidence="3 4" key="1">
    <citation type="submission" date="2020-08" db="EMBL/GenBank/DDBJ databases">
        <title>Sequencing the genomes of 1000 actinobacteria strains.</title>
        <authorList>
            <person name="Klenk H.-P."/>
        </authorList>
    </citation>
    <scope>NUCLEOTIDE SEQUENCE [LARGE SCALE GENOMIC DNA]</scope>
    <source>
        <strain evidence="3 4">DSM 46659</strain>
    </source>
</reference>
<feature type="domain" description="VTT" evidence="2">
    <location>
        <begin position="23"/>
        <end position="147"/>
    </location>
</feature>
<dbReference type="RefSeq" id="WP_184076248.1">
    <property type="nucleotide sequence ID" value="NZ_JACHDS010000001.1"/>
</dbReference>
<feature type="transmembrane region" description="Helical" evidence="1">
    <location>
        <begin position="6"/>
        <end position="26"/>
    </location>
</feature>
<name>A0A7W9YJ09_9ACTN</name>
<protein>
    <submittedName>
        <fullName evidence="3">Membrane protein YqaA with SNARE-associated domain</fullName>
    </submittedName>
</protein>
<evidence type="ECO:0000313" key="4">
    <source>
        <dbReference type="Proteomes" id="UP000546642"/>
    </source>
</evidence>
<evidence type="ECO:0000256" key="1">
    <source>
        <dbReference type="SAM" id="Phobius"/>
    </source>
</evidence>
<dbReference type="AlphaFoldDB" id="A0A7W9YJ09"/>
<feature type="transmembrane region" description="Helical" evidence="1">
    <location>
        <begin position="95"/>
        <end position="119"/>
    </location>
</feature>
<dbReference type="Proteomes" id="UP000546642">
    <property type="component" value="Unassembled WGS sequence"/>
</dbReference>
<keyword evidence="1" id="KW-0472">Membrane</keyword>